<evidence type="ECO:0000313" key="1">
    <source>
        <dbReference type="EMBL" id="GES74547.1"/>
    </source>
</evidence>
<comment type="caution">
    <text evidence="1">The sequence shown here is derived from an EMBL/GenBank/DDBJ whole genome shotgun (WGS) entry which is preliminary data.</text>
</comment>
<proteinExistence type="predicted"/>
<sequence length="78" mass="9215">MHMKNNVGSNHNSEVLSDKIFTWCNDSFPTQTELKILWWSYLKKSRYRDKTYFPKTRINNTNVLALILIMAQKISCTS</sequence>
<dbReference type="EMBL" id="BLAL01000012">
    <property type="protein sequence ID" value="GES74547.1"/>
    <property type="molecule type" value="Genomic_DNA"/>
</dbReference>
<dbReference type="Proteomes" id="UP000615446">
    <property type="component" value="Unassembled WGS sequence"/>
</dbReference>
<accession>A0A8H3KRK3</accession>
<organism evidence="1 2">
    <name type="scientific">Rhizophagus clarus</name>
    <dbReference type="NCBI Taxonomy" id="94130"/>
    <lineage>
        <taxon>Eukaryota</taxon>
        <taxon>Fungi</taxon>
        <taxon>Fungi incertae sedis</taxon>
        <taxon>Mucoromycota</taxon>
        <taxon>Glomeromycotina</taxon>
        <taxon>Glomeromycetes</taxon>
        <taxon>Glomerales</taxon>
        <taxon>Glomeraceae</taxon>
        <taxon>Rhizophagus</taxon>
    </lineage>
</organism>
<reference evidence="1" key="1">
    <citation type="submission" date="2019-10" db="EMBL/GenBank/DDBJ databases">
        <title>Conservation and host-specific expression of non-tandemly repeated heterogenous ribosome RNA gene in arbuscular mycorrhizal fungi.</title>
        <authorList>
            <person name="Maeda T."/>
            <person name="Kobayashi Y."/>
            <person name="Nakagawa T."/>
            <person name="Ezawa T."/>
            <person name="Yamaguchi K."/>
            <person name="Bino T."/>
            <person name="Nishimoto Y."/>
            <person name="Shigenobu S."/>
            <person name="Kawaguchi M."/>
        </authorList>
    </citation>
    <scope>NUCLEOTIDE SEQUENCE</scope>
    <source>
        <strain evidence="1">HR1</strain>
    </source>
</reference>
<protein>
    <submittedName>
        <fullName evidence="1">Uncharacterized protein</fullName>
    </submittedName>
</protein>
<gene>
    <name evidence="1" type="ORF">RCL2_000202200</name>
</gene>
<name>A0A8H3KRK3_9GLOM</name>
<evidence type="ECO:0000313" key="2">
    <source>
        <dbReference type="Proteomes" id="UP000615446"/>
    </source>
</evidence>
<dbReference type="AlphaFoldDB" id="A0A8H3KRK3"/>